<dbReference type="InterPro" id="IPR036047">
    <property type="entry name" value="F-box-like_dom_sf"/>
</dbReference>
<dbReference type="InterPro" id="IPR056594">
    <property type="entry name" value="AT5G49610-like_b-prop"/>
</dbReference>
<proteinExistence type="predicted"/>
<reference evidence="2" key="2">
    <citation type="submission" date="2021-12" db="EMBL/GenBank/DDBJ databases">
        <title>Resequencing data analysis of finger millet.</title>
        <authorList>
            <person name="Hatakeyama M."/>
            <person name="Aluri S."/>
            <person name="Balachadran M.T."/>
            <person name="Sivarajan S.R."/>
            <person name="Poveda L."/>
            <person name="Shimizu-Inatsugi R."/>
            <person name="Schlapbach R."/>
            <person name="Sreeman S.M."/>
            <person name="Shimizu K.K."/>
        </authorList>
    </citation>
    <scope>NUCLEOTIDE SEQUENCE</scope>
</reference>
<sequence>MASAAALVDDLVAEILLHLPPHDPSGLVRASLACKSWRRLLTDPAFLRRYREFHREPPLLGFFHNVYAIPCFIPTTMASPWSERAFGSSGWRALDCRHGRVLLDGMDEKNLLVWDPITGDRQLLHAPDIRRSSVSFCAAVMCTAGGCDHLNCHSGPFMVVFLGSEVGITQACVYSSEGDAWSVPASVHHDIRIGLFQYRGVLIGDDVFFNLSRNTILKYDLGTDSLSMIDSPAVDDHYVLVCGKRIIGHRKHQGFQPLPMVKGGNTRGNCRMVTI</sequence>
<name>A0AAV5DIQ9_ELECO</name>
<accession>A0AAV5DIQ9</accession>
<evidence type="ECO:0000259" key="1">
    <source>
        <dbReference type="SMART" id="SM00256"/>
    </source>
</evidence>
<keyword evidence="3" id="KW-1185">Reference proteome</keyword>
<comment type="caution">
    <text evidence="2">The sequence shown here is derived from an EMBL/GenBank/DDBJ whole genome shotgun (WGS) entry which is preliminary data.</text>
</comment>
<dbReference type="Proteomes" id="UP001054889">
    <property type="component" value="Unassembled WGS sequence"/>
</dbReference>
<reference evidence="2" key="1">
    <citation type="journal article" date="2018" name="DNA Res.">
        <title>Multiple hybrid de novo genome assembly of finger millet, an orphan allotetraploid crop.</title>
        <authorList>
            <person name="Hatakeyama M."/>
            <person name="Aluri S."/>
            <person name="Balachadran M.T."/>
            <person name="Sivarajan S.R."/>
            <person name="Patrignani A."/>
            <person name="Gruter S."/>
            <person name="Poveda L."/>
            <person name="Shimizu-Inatsugi R."/>
            <person name="Baeten J."/>
            <person name="Francoijs K.J."/>
            <person name="Nataraja K.N."/>
            <person name="Reddy Y.A.N."/>
            <person name="Phadnis S."/>
            <person name="Ravikumar R.L."/>
            <person name="Schlapbach R."/>
            <person name="Sreeman S.M."/>
            <person name="Shimizu K.K."/>
        </authorList>
    </citation>
    <scope>NUCLEOTIDE SEQUENCE</scope>
</reference>
<gene>
    <name evidence="2" type="primary">ga28503</name>
    <name evidence="2" type="ORF">PR202_ga28503</name>
</gene>
<evidence type="ECO:0000313" key="2">
    <source>
        <dbReference type="EMBL" id="GJN10412.1"/>
    </source>
</evidence>
<dbReference type="InterPro" id="IPR001810">
    <property type="entry name" value="F-box_dom"/>
</dbReference>
<organism evidence="2 3">
    <name type="scientific">Eleusine coracana subsp. coracana</name>
    <dbReference type="NCBI Taxonomy" id="191504"/>
    <lineage>
        <taxon>Eukaryota</taxon>
        <taxon>Viridiplantae</taxon>
        <taxon>Streptophyta</taxon>
        <taxon>Embryophyta</taxon>
        <taxon>Tracheophyta</taxon>
        <taxon>Spermatophyta</taxon>
        <taxon>Magnoliopsida</taxon>
        <taxon>Liliopsida</taxon>
        <taxon>Poales</taxon>
        <taxon>Poaceae</taxon>
        <taxon>PACMAD clade</taxon>
        <taxon>Chloridoideae</taxon>
        <taxon>Cynodonteae</taxon>
        <taxon>Eleusininae</taxon>
        <taxon>Eleusine</taxon>
    </lineage>
</organism>
<dbReference type="Pfam" id="PF00646">
    <property type="entry name" value="F-box"/>
    <property type="match status" value="1"/>
</dbReference>
<dbReference type="PANTHER" id="PTHR32133:SF408">
    <property type="entry name" value="OS07G0120400 PROTEIN"/>
    <property type="match status" value="1"/>
</dbReference>
<protein>
    <recommendedName>
        <fullName evidence="1">F-box domain-containing protein</fullName>
    </recommendedName>
</protein>
<dbReference type="Pfam" id="PF23635">
    <property type="entry name" value="Beta-prop_AT5G49610-like"/>
    <property type="match status" value="1"/>
</dbReference>
<dbReference type="PANTHER" id="PTHR32133">
    <property type="entry name" value="OS07G0120400 PROTEIN"/>
    <property type="match status" value="1"/>
</dbReference>
<dbReference type="EMBL" id="BQKI01000017">
    <property type="protein sequence ID" value="GJN10412.1"/>
    <property type="molecule type" value="Genomic_DNA"/>
</dbReference>
<dbReference type="AlphaFoldDB" id="A0AAV5DIQ9"/>
<dbReference type="Gene3D" id="1.20.1280.50">
    <property type="match status" value="1"/>
</dbReference>
<dbReference type="InterPro" id="IPR011043">
    <property type="entry name" value="Gal_Oxase/kelch_b-propeller"/>
</dbReference>
<evidence type="ECO:0000313" key="3">
    <source>
        <dbReference type="Proteomes" id="UP001054889"/>
    </source>
</evidence>
<dbReference type="SUPFAM" id="SSF50965">
    <property type="entry name" value="Galactose oxidase, central domain"/>
    <property type="match status" value="1"/>
</dbReference>
<dbReference type="SMART" id="SM00256">
    <property type="entry name" value="FBOX"/>
    <property type="match status" value="1"/>
</dbReference>
<feature type="domain" description="F-box" evidence="1">
    <location>
        <begin position="7"/>
        <end position="50"/>
    </location>
</feature>
<dbReference type="SUPFAM" id="SSF81383">
    <property type="entry name" value="F-box domain"/>
    <property type="match status" value="1"/>
</dbReference>